<comment type="catalytic activity">
    <reaction evidence="13">
        <text>a 2'-deoxyribonucleoside 5'-diphosphate + ATP = a 2'-deoxyribonucleoside 5'-triphosphate + ADP</text>
        <dbReference type="Rhea" id="RHEA:44640"/>
        <dbReference type="ChEBI" id="CHEBI:30616"/>
        <dbReference type="ChEBI" id="CHEBI:61560"/>
        <dbReference type="ChEBI" id="CHEBI:73316"/>
        <dbReference type="ChEBI" id="CHEBI:456216"/>
        <dbReference type="EC" id="2.7.4.6"/>
    </reaction>
</comment>
<evidence type="ECO:0000259" key="14">
    <source>
        <dbReference type="SMART" id="SM00562"/>
    </source>
</evidence>
<evidence type="ECO:0000256" key="6">
    <source>
        <dbReference type="ARBA" id="ARBA00022741"/>
    </source>
</evidence>
<evidence type="ECO:0000256" key="12">
    <source>
        <dbReference type="RuleBase" id="RU004011"/>
    </source>
</evidence>
<feature type="non-terminal residue" evidence="15">
    <location>
        <position position="1"/>
    </location>
</feature>
<dbReference type="InParanoid" id="A0A317XHC3"/>
<keyword evidence="9" id="KW-0460">Magnesium</keyword>
<evidence type="ECO:0000256" key="1">
    <source>
        <dbReference type="ARBA" id="ARBA00008142"/>
    </source>
</evidence>
<keyword evidence="5" id="KW-0479">Metal-binding</keyword>
<dbReference type="SUPFAM" id="SSF54919">
    <property type="entry name" value="Nucleoside diphosphate kinase, NDK"/>
    <property type="match status" value="1"/>
</dbReference>
<dbReference type="PRINTS" id="PR01243">
    <property type="entry name" value="NUCDPKINASE"/>
</dbReference>
<evidence type="ECO:0000256" key="5">
    <source>
        <dbReference type="ARBA" id="ARBA00022723"/>
    </source>
</evidence>
<sequence>QLTLALIKPSVCAYQPDVSAVLKEIKKSGLNVARSKRLFWTSSEAHDFYAEHRGRFYYDRLILGMTSGPSMALALYGPDAIVHWRSMLGPTKAYRAKYESPLCLRSRYGLGDTRNGFHGSDSPISAARELGLVFEGWDSSWWIQREQGTLPTDQDGKLNPLGF</sequence>
<dbReference type="GO" id="GO:0046872">
    <property type="term" value="F:metal ion binding"/>
    <property type="evidence" value="ECO:0007669"/>
    <property type="project" value="UniProtKB-KW"/>
</dbReference>
<dbReference type="InterPro" id="IPR034907">
    <property type="entry name" value="NDK-like_dom"/>
</dbReference>
<feature type="domain" description="Nucleoside diphosphate kinase-like" evidence="14">
    <location>
        <begin position="1"/>
        <end position="141"/>
    </location>
</feature>
<keyword evidence="4 13" id="KW-0808">Transferase</keyword>
<dbReference type="PANTHER" id="PTHR46161:SF3">
    <property type="entry name" value="NUCLEOSIDE DIPHOSPHATE KINASE DDB_G0292928-RELATED"/>
    <property type="match status" value="1"/>
</dbReference>
<dbReference type="AlphaFoldDB" id="A0A317XHC3"/>
<dbReference type="GO" id="GO:0006183">
    <property type="term" value="P:GTP biosynthetic process"/>
    <property type="evidence" value="ECO:0007669"/>
    <property type="project" value="InterPro"/>
</dbReference>
<keyword evidence="10" id="KW-0546">Nucleotide metabolism</keyword>
<accession>A0A317XHC3</accession>
<evidence type="ECO:0000256" key="11">
    <source>
        <dbReference type="PROSITE-ProRule" id="PRU00706"/>
    </source>
</evidence>
<dbReference type="InterPro" id="IPR023005">
    <property type="entry name" value="Nucleoside_diP_kinase_AS"/>
</dbReference>
<dbReference type="GO" id="GO:0006228">
    <property type="term" value="P:UTP biosynthetic process"/>
    <property type="evidence" value="ECO:0007669"/>
    <property type="project" value="InterPro"/>
</dbReference>
<dbReference type="STRING" id="1882483.A0A317XHC3"/>
<proteinExistence type="inferred from homology"/>
<dbReference type="OrthoDB" id="2162449at2759"/>
<evidence type="ECO:0000256" key="4">
    <source>
        <dbReference type="ARBA" id="ARBA00022679"/>
    </source>
</evidence>
<dbReference type="PROSITE" id="PS00469">
    <property type="entry name" value="NDPK"/>
    <property type="match status" value="1"/>
</dbReference>
<organism evidence="15 16">
    <name type="scientific">Testicularia cyperi</name>
    <dbReference type="NCBI Taxonomy" id="1882483"/>
    <lineage>
        <taxon>Eukaryota</taxon>
        <taxon>Fungi</taxon>
        <taxon>Dikarya</taxon>
        <taxon>Basidiomycota</taxon>
        <taxon>Ustilaginomycotina</taxon>
        <taxon>Ustilaginomycetes</taxon>
        <taxon>Ustilaginales</taxon>
        <taxon>Anthracoideaceae</taxon>
        <taxon>Testicularia</taxon>
    </lineage>
</organism>
<evidence type="ECO:0000256" key="2">
    <source>
        <dbReference type="ARBA" id="ARBA00017632"/>
    </source>
</evidence>
<dbReference type="PROSITE" id="PS51374">
    <property type="entry name" value="NDPK_LIKE"/>
    <property type="match status" value="1"/>
</dbReference>
<comment type="caution">
    <text evidence="11">Lacks conserved residue(s) required for the propagation of feature annotation.</text>
</comment>
<evidence type="ECO:0000256" key="3">
    <source>
        <dbReference type="ARBA" id="ARBA00022490"/>
    </source>
</evidence>
<name>A0A317XHC3_9BASI</name>
<evidence type="ECO:0000256" key="9">
    <source>
        <dbReference type="ARBA" id="ARBA00022842"/>
    </source>
</evidence>
<evidence type="ECO:0000313" key="16">
    <source>
        <dbReference type="Proteomes" id="UP000246740"/>
    </source>
</evidence>
<evidence type="ECO:0000313" key="15">
    <source>
        <dbReference type="EMBL" id="PWY97217.1"/>
    </source>
</evidence>
<protein>
    <recommendedName>
        <fullName evidence="2 13">Nucleoside diphosphate kinase</fullName>
        <ecNumber evidence="13">2.7.4.6</ecNumber>
    </recommendedName>
</protein>
<keyword evidence="8 13" id="KW-0067">ATP-binding</keyword>
<comment type="similarity">
    <text evidence="1 11 12">Belongs to the NDK family.</text>
</comment>
<dbReference type="Gene3D" id="3.30.70.141">
    <property type="entry name" value="Nucleoside diphosphate kinase-like domain"/>
    <property type="match status" value="1"/>
</dbReference>
<dbReference type="GO" id="GO:0004550">
    <property type="term" value="F:nucleoside diphosphate kinase activity"/>
    <property type="evidence" value="ECO:0007669"/>
    <property type="project" value="UniProtKB-EC"/>
</dbReference>
<reference evidence="15 16" key="1">
    <citation type="journal article" date="2018" name="Mol. Biol. Evol.">
        <title>Broad Genomic Sampling Reveals a Smut Pathogenic Ancestry of the Fungal Clade Ustilaginomycotina.</title>
        <authorList>
            <person name="Kijpornyongpan T."/>
            <person name="Mondo S.J."/>
            <person name="Barry K."/>
            <person name="Sandor L."/>
            <person name="Lee J."/>
            <person name="Lipzen A."/>
            <person name="Pangilinan J."/>
            <person name="LaButti K."/>
            <person name="Hainaut M."/>
            <person name="Henrissat B."/>
            <person name="Grigoriev I.V."/>
            <person name="Spatafora J.W."/>
            <person name="Aime M.C."/>
        </authorList>
    </citation>
    <scope>NUCLEOTIDE SEQUENCE [LARGE SCALE GENOMIC DNA]</scope>
    <source>
        <strain evidence="15 16">MCA 3645</strain>
    </source>
</reference>
<dbReference type="InterPro" id="IPR036850">
    <property type="entry name" value="NDK-like_dom_sf"/>
</dbReference>
<evidence type="ECO:0000256" key="10">
    <source>
        <dbReference type="ARBA" id="ARBA00023080"/>
    </source>
</evidence>
<keyword evidence="16" id="KW-1185">Reference proteome</keyword>
<keyword evidence="6 13" id="KW-0547">Nucleotide-binding</keyword>
<dbReference type="GO" id="GO:0005524">
    <property type="term" value="F:ATP binding"/>
    <property type="evidence" value="ECO:0007669"/>
    <property type="project" value="UniProtKB-KW"/>
</dbReference>
<dbReference type="EMBL" id="KZ819214">
    <property type="protein sequence ID" value="PWY97217.1"/>
    <property type="molecule type" value="Genomic_DNA"/>
</dbReference>
<dbReference type="EC" id="2.7.4.6" evidence="13"/>
<dbReference type="InterPro" id="IPR001564">
    <property type="entry name" value="Nucleoside_diP_kinase"/>
</dbReference>
<evidence type="ECO:0000256" key="7">
    <source>
        <dbReference type="ARBA" id="ARBA00022777"/>
    </source>
</evidence>
<evidence type="ECO:0000256" key="13">
    <source>
        <dbReference type="RuleBase" id="RU004013"/>
    </source>
</evidence>
<dbReference type="Pfam" id="PF00334">
    <property type="entry name" value="NDK"/>
    <property type="match status" value="1"/>
</dbReference>
<gene>
    <name evidence="15" type="ORF">BCV70DRAFT_145445</name>
</gene>
<keyword evidence="3" id="KW-0963">Cytoplasm</keyword>
<feature type="non-terminal residue" evidence="15">
    <location>
        <position position="163"/>
    </location>
</feature>
<dbReference type="Proteomes" id="UP000246740">
    <property type="component" value="Unassembled WGS sequence"/>
</dbReference>
<evidence type="ECO:0000256" key="8">
    <source>
        <dbReference type="ARBA" id="ARBA00022840"/>
    </source>
</evidence>
<dbReference type="SMART" id="SM00562">
    <property type="entry name" value="NDK"/>
    <property type="match status" value="1"/>
</dbReference>
<dbReference type="PANTHER" id="PTHR46161">
    <property type="entry name" value="NUCLEOSIDE DIPHOSPHATE KINASE"/>
    <property type="match status" value="1"/>
</dbReference>
<dbReference type="GO" id="GO:0006241">
    <property type="term" value="P:CTP biosynthetic process"/>
    <property type="evidence" value="ECO:0007669"/>
    <property type="project" value="InterPro"/>
</dbReference>
<keyword evidence="7 13" id="KW-0418">Kinase</keyword>